<dbReference type="PANTHER" id="PTHR30092:SF0">
    <property type="entry name" value="INNER MEMBRANE PROTEIN CRED"/>
    <property type="match status" value="1"/>
</dbReference>
<organism evidence="2 3">
    <name type="scientific">Flavobacterium dankookense</name>
    <dbReference type="NCBI Taxonomy" id="706186"/>
    <lineage>
        <taxon>Bacteria</taxon>
        <taxon>Pseudomonadati</taxon>
        <taxon>Bacteroidota</taxon>
        <taxon>Flavobacteriia</taxon>
        <taxon>Flavobacteriales</taxon>
        <taxon>Flavobacteriaceae</taxon>
        <taxon>Flavobacterium</taxon>
    </lineage>
</organism>
<dbReference type="PANTHER" id="PTHR30092">
    <property type="entry name" value="INNER MEMBRANE PROTEIN CRED"/>
    <property type="match status" value="1"/>
</dbReference>
<dbReference type="GO" id="GO:0005886">
    <property type="term" value="C:plasma membrane"/>
    <property type="evidence" value="ECO:0007669"/>
    <property type="project" value="TreeGrafter"/>
</dbReference>
<dbReference type="NCBIfam" id="NF008712">
    <property type="entry name" value="PRK11715.1-1"/>
    <property type="match status" value="1"/>
</dbReference>
<dbReference type="AlphaFoldDB" id="A0A4V3CS52"/>
<evidence type="ECO:0000313" key="2">
    <source>
        <dbReference type="EMBL" id="TDP59352.1"/>
    </source>
</evidence>
<evidence type="ECO:0000256" key="1">
    <source>
        <dbReference type="SAM" id="Phobius"/>
    </source>
</evidence>
<feature type="transmembrane region" description="Helical" evidence="1">
    <location>
        <begin position="346"/>
        <end position="366"/>
    </location>
</feature>
<comment type="caution">
    <text evidence="2">The sequence shown here is derived from an EMBL/GenBank/DDBJ whole genome shotgun (WGS) entry which is preliminary data.</text>
</comment>
<dbReference type="Proteomes" id="UP000295260">
    <property type="component" value="Unassembled WGS sequence"/>
</dbReference>
<feature type="transmembrane region" description="Helical" evidence="1">
    <location>
        <begin position="400"/>
        <end position="419"/>
    </location>
</feature>
<gene>
    <name evidence="2" type="ORF">BC748_1599</name>
</gene>
<feature type="transmembrane region" description="Helical" evidence="1">
    <location>
        <begin position="321"/>
        <end position="339"/>
    </location>
</feature>
<dbReference type="OrthoDB" id="9791851at2"/>
<proteinExistence type="predicted"/>
<dbReference type="PIRSF" id="PIRSF004548">
    <property type="entry name" value="CreD"/>
    <property type="match status" value="1"/>
</dbReference>
<evidence type="ECO:0000313" key="3">
    <source>
        <dbReference type="Proteomes" id="UP000295260"/>
    </source>
</evidence>
<reference evidence="2 3" key="1">
    <citation type="submission" date="2019-03" db="EMBL/GenBank/DDBJ databases">
        <title>Genomic Encyclopedia of Archaeal and Bacterial Type Strains, Phase II (KMG-II): from individual species to whole genera.</title>
        <authorList>
            <person name="Goeker M."/>
        </authorList>
    </citation>
    <scope>NUCLEOTIDE SEQUENCE [LARGE SCALE GENOMIC DNA]</scope>
    <source>
        <strain evidence="2 3">DSM 25687</strain>
    </source>
</reference>
<name>A0A4V3CS52_9FLAO</name>
<keyword evidence="3" id="KW-1185">Reference proteome</keyword>
<feature type="transmembrane region" description="Helical" evidence="1">
    <location>
        <begin position="425"/>
        <end position="443"/>
    </location>
</feature>
<dbReference type="InterPro" id="IPR010364">
    <property type="entry name" value="Uncharacterised_IM_CreD"/>
</dbReference>
<accession>A0A4V3CS52</accession>
<protein>
    <submittedName>
        <fullName evidence="2">Inner membrane protein</fullName>
    </submittedName>
</protein>
<keyword evidence="1" id="KW-0472">Membrane</keyword>
<feature type="transmembrane region" description="Helical" evidence="1">
    <location>
        <begin position="372"/>
        <end position="393"/>
    </location>
</feature>
<sequence length="451" mass="51300">MENQEIQNQEPKTFFQSTTAKMIMVGFLTLVLLIPLFFVQDLITERSQRKNEVTREVSNLWGSDIQFYGPILKIPYTSYDNYNVTDTKTGATTIQKKATTNYAYFFPNELTNSSKVMKSESLKRGIFNPIVFTANMNFKGNFTSPDFAKLNIAPENILWDKASIIVKTTNLKSIKSELKVELNNQKLSFEPQNNDKTDYSLLSTSVFDYKNLANNDKINFNFNIVYNGSNSLKFVPIGKVTNVSIDSDWQSPSFEGTFASNDTTKSISATGFYADWKVLDINRTFSQQYSNVLPDLDDYLFGVKLIETVDEYQQNERVSKYGFLVIGLTFLIFFLIQSISKINIHIFQYSMIGIALIMFYTLLISITEHSSFSLAYGISGIAVVALISLYSVSILKNKKFPMFIATSLSVLYAFIFVIIQMEDYALLAGSIGLFFILAAVMYFSRKIDWSK</sequence>
<dbReference type="EMBL" id="SNXR01000013">
    <property type="protein sequence ID" value="TDP59352.1"/>
    <property type="molecule type" value="Genomic_DNA"/>
</dbReference>
<dbReference type="Pfam" id="PF06123">
    <property type="entry name" value="CreD"/>
    <property type="match status" value="1"/>
</dbReference>
<feature type="transmembrane region" description="Helical" evidence="1">
    <location>
        <begin position="20"/>
        <end position="39"/>
    </location>
</feature>
<keyword evidence="1" id="KW-0812">Transmembrane</keyword>
<keyword evidence="1" id="KW-1133">Transmembrane helix</keyword>
<dbReference type="RefSeq" id="WP_133532887.1">
    <property type="nucleotide sequence ID" value="NZ_SNXR01000013.1"/>
</dbReference>